<dbReference type="RefSeq" id="WP_123808193.1">
    <property type="nucleotide sequence ID" value="NZ_RKRK01000004.1"/>
</dbReference>
<dbReference type="EMBL" id="RKRK01000004">
    <property type="protein sequence ID" value="RPF55167.1"/>
    <property type="molecule type" value="Genomic_DNA"/>
</dbReference>
<sequence length="59" mass="6647">MAKSKGDVERYLRNEGYKDVQFVRQPSNNVFVFDARTTFSGPVTVEVTDGLLGLSKKHI</sequence>
<organism evidence="1 2">
    <name type="scientific">Abyssicoccus albus</name>
    <dbReference type="NCBI Taxonomy" id="1817405"/>
    <lineage>
        <taxon>Bacteria</taxon>
        <taxon>Bacillati</taxon>
        <taxon>Bacillota</taxon>
        <taxon>Bacilli</taxon>
        <taxon>Bacillales</taxon>
        <taxon>Abyssicoccaceae</taxon>
    </lineage>
</organism>
<accession>A0A3N5BCM0</accession>
<comment type="caution">
    <text evidence="1">The sequence shown here is derived from an EMBL/GenBank/DDBJ whole genome shotgun (WGS) entry which is preliminary data.</text>
</comment>
<evidence type="ECO:0000313" key="2">
    <source>
        <dbReference type="Proteomes" id="UP000277108"/>
    </source>
</evidence>
<evidence type="ECO:0000313" key="1">
    <source>
        <dbReference type="EMBL" id="RPF55167.1"/>
    </source>
</evidence>
<protein>
    <submittedName>
        <fullName evidence="1">Uncharacterized protein</fullName>
    </submittedName>
</protein>
<reference evidence="1 2" key="1">
    <citation type="submission" date="2018-11" db="EMBL/GenBank/DDBJ databases">
        <title>Genomic Encyclopedia of Type Strains, Phase IV (KMG-IV): sequencing the most valuable type-strain genomes for metagenomic binning, comparative biology and taxonomic classification.</title>
        <authorList>
            <person name="Goeker M."/>
        </authorList>
    </citation>
    <scope>NUCLEOTIDE SEQUENCE [LARGE SCALE GENOMIC DNA]</scope>
    <source>
        <strain evidence="1 2">DSM 29158</strain>
    </source>
</reference>
<dbReference type="Proteomes" id="UP000277108">
    <property type="component" value="Unassembled WGS sequence"/>
</dbReference>
<name>A0A3N5BCM0_9BACL</name>
<proteinExistence type="predicted"/>
<keyword evidence="2" id="KW-1185">Reference proteome</keyword>
<dbReference type="AlphaFoldDB" id="A0A3N5BCM0"/>
<gene>
    <name evidence="1" type="ORF">EDD62_1492</name>
</gene>